<comment type="similarity">
    <text evidence="1 6">Belongs to the pseudouridine synthase RluA family.</text>
</comment>
<dbReference type="OrthoDB" id="9807829at2"/>
<evidence type="ECO:0000313" key="9">
    <source>
        <dbReference type="Proteomes" id="UP000253235"/>
    </source>
</evidence>
<dbReference type="Pfam" id="PF00849">
    <property type="entry name" value="PseudoU_synth_2"/>
    <property type="match status" value="1"/>
</dbReference>
<dbReference type="Proteomes" id="UP000253235">
    <property type="component" value="Unassembled WGS sequence"/>
</dbReference>
<dbReference type="EC" id="5.4.99.-" evidence="6"/>
<dbReference type="InterPro" id="IPR036986">
    <property type="entry name" value="S4_RNA-bd_sf"/>
</dbReference>
<evidence type="ECO:0000256" key="5">
    <source>
        <dbReference type="PROSITE-ProRule" id="PRU00182"/>
    </source>
</evidence>
<keyword evidence="9" id="KW-1185">Reference proteome</keyword>
<dbReference type="Pfam" id="PF01479">
    <property type="entry name" value="S4"/>
    <property type="match status" value="1"/>
</dbReference>
<dbReference type="InterPro" id="IPR006145">
    <property type="entry name" value="PsdUridine_synth_RsuA/RluA"/>
</dbReference>
<evidence type="ECO:0000259" key="7">
    <source>
        <dbReference type="SMART" id="SM00363"/>
    </source>
</evidence>
<protein>
    <recommendedName>
        <fullName evidence="6">Pseudouridine synthase</fullName>
        <ecNumber evidence="6">5.4.99.-</ecNumber>
    </recommendedName>
</protein>
<keyword evidence="3 6" id="KW-0413">Isomerase</keyword>
<comment type="caution">
    <text evidence="8">The sequence shown here is derived from an EMBL/GenBank/DDBJ whole genome shotgun (WGS) entry which is preliminary data.</text>
</comment>
<evidence type="ECO:0000313" key="8">
    <source>
        <dbReference type="EMBL" id="RYJ51481.1"/>
    </source>
</evidence>
<dbReference type="SUPFAM" id="SSF55174">
    <property type="entry name" value="Alpha-L RNA-binding motif"/>
    <property type="match status" value="1"/>
</dbReference>
<dbReference type="EMBL" id="QNVY02000003">
    <property type="protein sequence ID" value="RYJ51481.1"/>
    <property type="molecule type" value="Genomic_DNA"/>
</dbReference>
<evidence type="ECO:0000256" key="2">
    <source>
        <dbReference type="ARBA" id="ARBA00022884"/>
    </source>
</evidence>
<feature type="domain" description="RNA-binding S4" evidence="7">
    <location>
        <begin position="29"/>
        <end position="94"/>
    </location>
</feature>
<name>A0A482TGW0_9FLAO</name>
<evidence type="ECO:0000256" key="6">
    <source>
        <dbReference type="RuleBase" id="RU362028"/>
    </source>
</evidence>
<dbReference type="FunFam" id="3.30.2350.10:FF:000006">
    <property type="entry name" value="Pseudouridine synthase"/>
    <property type="match status" value="1"/>
</dbReference>
<evidence type="ECO:0000256" key="1">
    <source>
        <dbReference type="ARBA" id="ARBA00010876"/>
    </source>
</evidence>
<dbReference type="InterPro" id="IPR006225">
    <property type="entry name" value="PsdUridine_synth_RluC/D"/>
</dbReference>
<dbReference type="GO" id="GO:0000455">
    <property type="term" value="P:enzyme-directed rRNA pseudouridine synthesis"/>
    <property type="evidence" value="ECO:0007669"/>
    <property type="project" value="TreeGrafter"/>
</dbReference>
<sequence length="346" mass="39344">MNNNIDTIDLEDELFEHFRFEVPKGQTSLRIDKYLMSLIQNATRNKIQTAATEGNIFVNDATVKSNYKVKANDVVRVMLTHPPYENHIIPENIPLDIVYEDDTLLLINKLPGMVVHPGHGNYTGTLVHALAYHFDNLPMNSSERPGLVHRIDKDTSGLLVIAKTEAAMTHLAKQFEAKTSEREYVALVWGNVVADKGTIEGNLARHLKDRMQMAVFADPEIGKPAVTHYKVLERFGYVTLISCQLETGRTHQIRAHLKHIGHPLFNDERYGGHLILKGTTFTKYKQFIDNCFKALPRQALHAKTLGFVHPTTGEMMRFDTELPQDLKDCIEKWRGYSKSHGTDEEE</sequence>
<proteinExistence type="inferred from homology"/>
<feature type="active site" evidence="4">
    <location>
        <position position="152"/>
    </location>
</feature>
<dbReference type="AlphaFoldDB" id="A0A482TGW0"/>
<organism evidence="8 9">
    <name type="scientific">Flavobacterium petrolei</name>
    <dbReference type="NCBI Taxonomy" id="2259594"/>
    <lineage>
        <taxon>Bacteria</taxon>
        <taxon>Pseudomonadati</taxon>
        <taxon>Bacteroidota</taxon>
        <taxon>Flavobacteriia</taxon>
        <taxon>Flavobacteriales</taxon>
        <taxon>Flavobacteriaceae</taxon>
        <taxon>Flavobacterium</taxon>
    </lineage>
</organism>
<keyword evidence="2 5" id="KW-0694">RNA-binding</keyword>
<dbReference type="SUPFAM" id="SSF55120">
    <property type="entry name" value="Pseudouridine synthase"/>
    <property type="match status" value="1"/>
</dbReference>
<dbReference type="CDD" id="cd02869">
    <property type="entry name" value="PseudoU_synth_RluA_like"/>
    <property type="match status" value="1"/>
</dbReference>
<dbReference type="Gene3D" id="3.10.290.10">
    <property type="entry name" value="RNA-binding S4 domain"/>
    <property type="match status" value="1"/>
</dbReference>
<evidence type="ECO:0000256" key="3">
    <source>
        <dbReference type="ARBA" id="ARBA00023235"/>
    </source>
</evidence>
<dbReference type="InterPro" id="IPR020103">
    <property type="entry name" value="PsdUridine_synth_cat_dom_sf"/>
</dbReference>
<evidence type="ECO:0000256" key="4">
    <source>
        <dbReference type="PIRSR" id="PIRSR606225-1"/>
    </source>
</evidence>
<comment type="catalytic activity">
    <reaction evidence="6">
        <text>a uridine in RNA = a pseudouridine in RNA</text>
        <dbReference type="Rhea" id="RHEA:48348"/>
        <dbReference type="Rhea" id="RHEA-COMP:12068"/>
        <dbReference type="Rhea" id="RHEA-COMP:12069"/>
        <dbReference type="ChEBI" id="CHEBI:65314"/>
        <dbReference type="ChEBI" id="CHEBI:65315"/>
    </reaction>
</comment>
<dbReference type="InterPro" id="IPR006224">
    <property type="entry name" value="PsdUridine_synth_RluA-like_CS"/>
</dbReference>
<dbReference type="CDD" id="cd00165">
    <property type="entry name" value="S4"/>
    <property type="match status" value="1"/>
</dbReference>
<dbReference type="PROSITE" id="PS01129">
    <property type="entry name" value="PSI_RLU"/>
    <property type="match status" value="1"/>
</dbReference>
<dbReference type="PROSITE" id="PS50889">
    <property type="entry name" value="S4"/>
    <property type="match status" value="1"/>
</dbReference>
<gene>
    <name evidence="8" type="ORF">DR871_009785</name>
</gene>
<dbReference type="SMART" id="SM00363">
    <property type="entry name" value="S4"/>
    <property type="match status" value="1"/>
</dbReference>
<dbReference type="PANTHER" id="PTHR21600">
    <property type="entry name" value="MITOCHONDRIAL RNA PSEUDOURIDINE SYNTHASE"/>
    <property type="match status" value="1"/>
</dbReference>
<accession>A0A482TGW0</accession>
<dbReference type="PANTHER" id="PTHR21600:SF44">
    <property type="entry name" value="RIBOSOMAL LARGE SUBUNIT PSEUDOURIDINE SYNTHASE D"/>
    <property type="match status" value="1"/>
</dbReference>
<reference evidence="8 9" key="1">
    <citation type="submission" date="2019-01" db="EMBL/GenBank/DDBJ databases">
        <title>Flavobacterium sp. nov. isolated from arctic soil.</title>
        <authorList>
            <person name="Kim D.-U."/>
        </authorList>
    </citation>
    <scope>NUCLEOTIDE SEQUENCE [LARGE SCALE GENOMIC DNA]</scope>
    <source>
        <strain evidence="8 9">Kopri-42</strain>
    </source>
</reference>
<dbReference type="RefSeq" id="WP_113666128.1">
    <property type="nucleotide sequence ID" value="NZ_QNVY02000003.1"/>
</dbReference>
<dbReference type="InterPro" id="IPR050188">
    <property type="entry name" value="RluA_PseudoU_synthase"/>
</dbReference>
<dbReference type="NCBIfam" id="TIGR00005">
    <property type="entry name" value="rluA_subfam"/>
    <property type="match status" value="1"/>
</dbReference>
<dbReference type="GO" id="GO:0120159">
    <property type="term" value="F:rRNA pseudouridine synthase activity"/>
    <property type="evidence" value="ECO:0007669"/>
    <property type="project" value="UniProtKB-ARBA"/>
</dbReference>
<dbReference type="GO" id="GO:0003723">
    <property type="term" value="F:RNA binding"/>
    <property type="evidence" value="ECO:0007669"/>
    <property type="project" value="UniProtKB-KW"/>
</dbReference>
<comment type="function">
    <text evidence="6">Responsible for synthesis of pseudouridine from uracil.</text>
</comment>
<dbReference type="Gene3D" id="3.30.2350.10">
    <property type="entry name" value="Pseudouridine synthase"/>
    <property type="match status" value="1"/>
</dbReference>
<dbReference type="InterPro" id="IPR002942">
    <property type="entry name" value="S4_RNA-bd"/>
</dbReference>